<dbReference type="EMBL" id="CP048000">
    <property type="protein sequence ID" value="QHQ62007.1"/>
    <property type="molecule type" value="Genomic_DNA"/>
</dbReference>
<evidence type="ECO:0000313" key="2">
    <source>
        <dbReference type="Proteomes" id="UP000464314"/>
    </source>
</evidence>
<sequence>MEAYLQMGNQEEAKRSAIKMMNDIVGTLQNPNPLLFYPIIKIQEGQTAVIKEMKEMPLEGLLKEESLADFQQDEKFQIAIKKLQQDIQNCK</sequence>
<proteinExistence type="predicted"/>
<accession>A0A6P1TNU3</accession>
<dbReference type="RefSeq" id="WP_161838832.1">
    <property type="nucleotide sequence ID" value="NZ_CP048000.1"/>
</dbReference>
<evidence type="ECO:0000313" key="1">
    <source>
        <dbReference type="EMBL" id="QHQ62007.1"/>
    </source>
</evidence>
<dbReference type="Proteomes" id="UP000464314">
    <property type="component" value="Chromosome"/>
</dbReference>
<dbReference type="KEGG" id="anr:Ana3638_15445"/>
<keyword evidence="2" id="KW-1185">Reference proteome</keyword>
<reference evidence="1 2" key="1">
    <citation type="submission" date="2020-01" db="EMBL/GenBank/DDBJ databases">
        <title>Genome analysis of Anaerocolumna sp. CBA3638.</title>
        <authorList>
            <person name="Kim J."/>
            <person name="Roh S.W."/>
        </authorList>
    </citation>
    <scope>NUCLEOTIDE SEQUENCE [LARGE SCALE GENOMIC DNA]</scope>
    <source>
        <strain evidence="1 2">CBA3638</strain>
    </source>
</reference>
<gene>
    <name evidence="1" type="ORF">Ana3638_15445</name>
</gene>
<name>A0A6P1TNU3_9FIRM</name>
<protein>
    <submittedName>
        <fullName evidence="1">Uncharacterized protein</fullName>
    </submittedName>
</protein>
<dbReference type="AlphaFoldDB" id="A0A6P1TNU3"/>
<organism evidence="1 2">
    <name type="scientific">Anaerocolumna sedimenticola</name>
    <dbReference type="NCBI Taxonomy" id="2696063"/>
    <lineage>
        <taxon>Bacteria</taxon>
        <taxon>Bacillati</taxon>
        <taxon>Bacillota</taxon>
        <taxon>Clostridia</taxon>
        <taxon>Lachnospirales</taxon>
        <taxon>Lachnospiraceae</taxon>
        <taxon>Anaerocolumna</taxon>
    </lineage>
</organism>